<reference evidence="2" key="3">
    <citation type="submission" date="2016-06" db="UniProtKB">
        <authorList>
            <consortium name="WormBaseParasite"/>
        </authorList>
    </citation>
    <scope>IDENTIFICATION</scope>
</reference>
<evidence type="ECO:0000313" key="2">
    <source>
        <dbReference type="WBParaSite" id="GPLIN_001216500"/>
    </source>
</evidence>
<sequence>MQRGIGSQNFTSQKCHMHGYLASKAYVDGHNIPFPDDLKDVCLQNWKHLKAWISPWLGDGPVLNRQGCLLHMLSLQYDPATKVFSNQPNVNVTFLGNKPFGSVCPVVCLLSSWDTSWTIPCQYFEEEHGYERDVTLLGAPYDWRLTANMVEMDPYFANLTSTFMGNLIINYFLNRRVGKAWQQKYLNGTINVSALWAGSLMLVEQIFSGNANRLQFGGSFEASVLKDYVAQRAKAKLPQNIVKRIKKNFPLRQFVLLDLPADWLLVWELMNVLLEEALDGTKLKRCPTLFYRMPRKKKHLMMTTRRQKTISNRGI</sequence>
<dbReference type="GO" id="GO:0008374">
    <property type="term" value="F:O-acyltransferase activity"/>
    <property type="evidence" value="ECO:0007669"/>
    <property type="project" value="InterPro"/>
</dbReference>
<dbReference type="Proteomes" id="UP000050741">
    <property type="component" value="Unassembled WGS sequence"/>
</dbReference>
<dbReference type="AlphaFoldDB" id="A0A183CH09"/>
<dbReference type="PANTHER" id="PTHR11440">
    <property type="entry name" value="LECITHIN-CHOLESTEROL ACYLTRANSFERASE-RELATED"/>
    <property type="match status" value="1"/>
</dbReference>
<dbReference type="Pfam" id="PF02450">
    <property type="entry name" value="LCAT"/>
    <property type="match status" value="1"/>
</dbReference>
<accession>A0A183CH09</accession>
<reference evidence="1" key="2">
    <citation type="submission" date="2014-05" db="EMBL/GenBank/DDBJ databases">
        <title>The genome and life-stage specific transcriptomes of Globodera pallida elucidate key aspects of plant parasitism by a cyst nematode.</title>
        <authorList>
            <person name="Cotton J.A."/>
            <person name="Lilley C.J."/>
            <person name="Jones L.M."/>
            <person name="Kikuchi T."/>
            <person name="Reid A.J."/>
            <person name="Thorpe P."/>
            <person name="Tsai I.J."/>
            <person name="Beasley H."/>
            <person name="Blok V."/>
            <person name="Cock P.J.A."/>
            <person name="Van den Akker S.E."/>
            <person name="Holroyd N."/>
            <person name="Hunt M."/>
            <person name="Mantelin S."/>
            <person name="Naghra H."/>
            <person name="Pain A."/>
            <person name="Palomares-Rius J.E."/>
            <person name="Zarowiecki M."/>
            <person name="Berriman M."/>
            <person name="Jones J.T."/>
            <person name="Urwin P.E."/>
        </authorList>
    </citation>
    <scope>NUCLEOTIDE SEQUENCE [LARGE SCALE GENOMIC DNA]</scope>
    <source>
        <strain evidence="1">Lindley</strain>
    </source>
</reference>
<evidence type="ECO:0000313" key="1">
    <source>
        <dbReference type="Proteomes" id="UP000050741"/>
    </source>
</evidence>
<proteinExistence type="predicted"/>
<keyword evidence="1" id="KW-1185">Reference proteome</keyword>
<dbReference type="InterPro" id="IPR003386">
    <property type="entry name" value="LACT/PDAT_acylTrfase"/>
</dbReference>
<dbReference type="InterPro" id="IPR029058">
    <property type="entry name" value="AB_hydrolase_fold"/>
</dbReference>
<reference evidence="1" key="1">
    <citation type="submission" date="2013-12" db="EMBL/GenBank/DDBJ databases">
        <authorList>
            <person name="Aslett M."/>
        </authorList>
    </citation>
    <scope>NUCLEOTIDE SEQUENCE [LARGE SCALE GENOMIC DNA]</scope>
    <source>
        <strain evidence="1">Lindley</strain>
    </source>
</reference>
<dbReference type="Gene3D" id="3.40.50.1820">
    <property type="entry name" value="alpha/beta hydrolase"/>
    <property type="match status" value="1"/>
</dbReference>
<name>A0A183CH09_GLOPA</name>
<organism evidence="1 2">
    <name type="scientific">Globodera pallida</name>
    <name type="common">Potato cyst nematode worm</name>
    <name type="synonym">Heterodera pallida</name>
    <dbReference type="NCBI Taxonomy" id="36090"/>
    <lineage>
        <taxon>Eukaryota</taxon>
        <taxon>Metazoa</taxon>
        <taxon>Ecdysozoa</taxon>
        <taxon>Nematoda</taxon>
        <taxon>Chromadorea</taxon>
        <taxon>Rhabditida</taxon>
        <taxon>Tylenchina</taxon>
        <taxon>Tylenchomorpha</taxon>
        <taxon>Tylenchoidea</taxon>
        <taxon>Heteroderidae</taxon>
        <taxon>Heteroderinae</taxon>
        <taxon>Globodera</taxon>
    </lineage>
</organism>
<protein>
    <submittedName>
        <fullName evidence="2">PMD domain-containing protein</fullName>
    </submittedName>
</protein>
<dbReference type="WBParaSite" id="GPLIN_001216500">
    <property type="protein sequence ID" value="GPLIN_001216500"/>
    <property type="gene ID" value="GPLIN_001216500"/>
</dbReference>
<dbReference type="GO" id="GO:0006629">
    <property type="term" value="P:lipid metabolic process"/>
    <property type="evidence" value="ECO:0007669"/>
    <property type="project" value="InterPro"/>
</dbReference>